<evidence type="ECO:0000256" key="2">
    <source>
        <dbReference type="ARBA" id="ARBA00005426"/>
    </source>
</evidence>
<proteinExistence type="inferred from homology"/>
<evidence type="ECO:0000256" key="9">
    <source>
        <dbReference type="ARBA" id="ARBA00030781"/>
    </source>
</evidence>
<reference evidence="12" key="1">
    <citation type="journal article" date="2014" name="Int. J. Syst. Evol. Microbiol.">
        <title>Complete genome sequence of Corynebacterium casei LMG S-19264T (=DSM 44701T), isolated from a smear-ripened cheese.</title>
        <authorList>
            <consortium name="US DOE Joint Genome Institute (JGI-PGF)"/>
            <person name="Walter F."/>
            <person name="Albersmeier A."/>
            <person name="Kalinowski J."/>
            <person name="Ruckert C."/>
        </authorList>
    </citation>
    <scope>NUCLEOTIDE SEQUENCE</scope>
    <source>
        <strain evidence="12">KCTC 32020</strain>
    </source>
</reference>
<evidence type="ECO:0000256" key="10">
    <source>
        <dbReference type="ARBA" id="ARBA00032474"/>
    </source>
</evidence>
<evidence type="ECO:0000313" key="12">
    <source>
        <dbReference type="EMBL" id="GHE31596.1"/>
    </source>
</evidence>
<evidence type="ECO:0000256" key="7">
    <source>
        <dbReference type="ARBA" id="ARBA00029745"/>
    </source>
</evidence>
<evidence type="ECO:0000256" key="8">
    <source>
        <dbReference type="ARBA" id="ARBA00030407"/>
    </source>
</evidence>
<accession>A0A918Z148</accession>
<evidence type="ECO:0000256" key="11">
    <source>
        <dbReference type="ARBA" id="ARBA00049878"/>
    </source>
</evidence>
<dbReference type="CDD" id="cd00756">
    <property type="entry name" value="MoaE"/>
    <property type="match status" value="1"/>
</dbReference>
<comment type="pathway">
    <text evidence="1">Cofactor biosynthesis; molybdopterin biosynthesis.</text>
</comment>
<comment type="similarity">
    <text evidence="2">Belongs to the MoaE family.</text>
</comment>
<dbReference type="InterPro" id="IPR003448">
    <property type="entry name" value="Mopterin_biosynth_MoaE"/>
</dbReference>
<evidence type="ECO:0000256" key="1">
    <source>
        <dbReference type="ARBA" id="ARBA00005046"/>
    </source>
</evidence>
<comment type="catalytic activity">
    <reaction evidence="11">
        <text>2 [molybdopterin-synthase sulfur-carrier protein]-C-terminal-Gly-aminoethanethioate + cyclic pyranopterin phosphate + H2O = molybdopterin + 2 [molybdopterin-synthase sulfur-carrier protein]-C-terminal Gly-Gly + 2 H(+)</text>
        <dbReference type="Rhea" id="RHEA:26333"/>
        <dbReference type="Rhea" id="RHEA-COMP:12202"/>
        <dbReference type="Rhea" id="RHEA-COMP:19907"/>
        <dbReference type="ChEBI" id="CHEBI:15377"/>
        <dbReference type="ChEBI" id="CHEBI:15378"/>
        <dbReference type="ChEBI" id="CHEBI:58698"/>
        <dbReference type="ChEBI" id="CHEBI:59648"/>
        <dbReference type="ChEBI" id="CHEBI:90778"/>
        <dbReference type="ChEBI" id="CHEBI:232372"/>
        <dbReference type="EC" id="2.8.1.12"/>
    </reaction>
</comment>
<dbReference type="GO" id="GO:0006777">
    <property type="term" value="P:Mo-molybdopterin cofactor biosynthetic process"/>
    <property type="evidence" value="ECO:0007669"/>
    <property type="project" value="UniProtKB-KW"/>
</dbReference>
<dbReference type="EMBL" id="BNCF01000005">
    <property type="protein sequence ID" value="GHE31596.1"/>
    <property type="molecule type" value="Genomic_DNA"/>
</dbReference>
<evidence type="ECO:0000256" key="4">
    <source>
        <dbReference type="ARBA" id="ARBA00013858"/>
    </source>
</evidence>
<dbReference type="PANTHER" id="PTHR23404">
    <property type="entry name" value="MOLYBDOPTERIN SYNTHASE RELATED"/>
    <property type="match status" value="1"/>
</dbReference>
<protein>
    <recommendedName>
        <fullName evidence="4">Molybdopterin synthase catalytic subunit</fullName>
        <ecNumber evidence="3">2.8.1.12</ecNumber>
    </recommendedName>
    <alternativeName>
        <fullName evidence="9">MPT synthase subunit 2</fullName>
    </alternativeName>
    <alternativeName>
        <fullName evidence="7">Molybdenum cofactor biosynthesis protein E</fullName>
    </alternativeName>
    <alternativeName>
        <fullName evidence="8">Molybdopterin-converting factor large subunit</fullName>
    </alternativeName>
    <alternativeName>
        <fullName evidence="10">Molybdopterin-converting factor subunit 2</fullName>
    </alternativeName>
</protein>
<dbReference type="AlphaFoldDB" id="A0A918Z148"/>
<dbReference type="Gene3D" id="3.90.1170.40">
    <property type="entry name" value="Molybdopterin biosynthesis MoaE subunit"/>
    <property type="match status" value="1"/>
</dbReference>
<keyword evidence="5" id="KW-0501">Molybdenum cofactor biosynthesis</keyword>
<evidence type="ECO:0000256" key="5">
    <source>
        <dbReference type="ARBA" id="ARBA00023150"/>
    </source>
</evidence>
<comment type="subunit">
    <text evidence="6">Heterotetramer of 2 MoaD subunits and 2 MoaE subunits. Also stable as homodimer. The enzyme changes between these two forms during catalysis.</text>
</comment>
<dbReference type="Proteomes" id="UP000636453">
    <property type="component" value="Unassembled WGS sequence"/>
</dbReference>
<reference evidence="12" key="2">
    <citation type="submission" date="2020-09" db="EMBL/GenBank/DDBJ databases">
        <authorList>
            <person name="Sun Q."/>
            <person name="Kim S."/>
        </authorList>
    </citation>
    <scope>NUCLEOTIDE SEQUENCE</scope>
    <source>
        <strain evidence="12">KCTC 32020</strain>
    </source>
</reference>
<evidence type="ECO:0000256" key="6">
    <source>
        <dbReference type="ARBA" id="ARBA00026066"/>
    </source>
</evidence>
<dbReference type="EC" id="2.8.1.12" evidence="3"/>
<gene>
    <name evidence="12" type="ORF">GCM10007167_11970</name>
</gene>
<keyword evidence="13" id="KW-1185">Reference proteome</keyword>
<dbReference type="RefSeq" id="WP_229814883.1">
    <property type="nucleotide sequence ID" value="NZ_BNCF01000005.1"/>
</dbReference>
<name>A0A918Z148_9GAMM</name>
<dbReference type="GO" id="GO:0030366">
    <property type="term" value="F:molybdopterin synthase activity"/>
    <property type="evidence" value="ECO:0007669"/>
    <property type="project" value="UniProtKB-EC"/>
</dbReference>
<dbReference type="Pfam" id="PF02391">
    <property type="entry name" value="MoaE"/>
    <property type="match status" value="1"/>
</dbReference>
<dbReference type="InterPro" id="IPR036563">
    <property type="entry name" value="MoaE_sf"/>
</dbReference>
<evidence type="ECO:0000256" key="3">
    <source>
        <dbReference type="ARBA" id="ARBA00011950"/>
    </source>
</evidence>
<organism evidence="12 13">
    <name type="scientific">Vulcaniibacterium thermophilum</name>
    <dbReference type="NCBI Taxonomy" id="1169913"/>
    <lineage>
        <taxon>Bacteria</taxon>
        <taxon>Pseudomonadati</taxon>
        <taxon>Pseudomonadota</taxon>
        <taxon>Gammaproteobacteria</taxon>
        <taxon>Lysobacterales</taxon>
        <taxon>Lysobacteraceae</taxon>
        <taxon>Vulcaniibacterium</taxon>
    </lineage>
</organism>
<sequence length="157" mass="16902">MEHANDWRALAIRDIAAGALDIAEALRFVSDPGFGGHALFVGKVRDLNHGRAVLGVSYDIHAPLALATFERICEETRARCGGRLKLFVAHAHGRLSVGDTAVIVAAGTPHRAEAFDACRHAIEAVKHRAPIWKQEHYREGDSVWSAGCTLCADEAGA</sequence>
<evidence type="ECO:0000313" key="13">
    <source>
        <dbReference type="Proteomes" id="UP000636453"/>
    </source>
</evidence>
<dbReference type="SUPFAM" id="SSF54690">
    <property type="entry name" value="Molybdopterin synthase subunit MoaE"/>
    <property type="match status" value="1"/>
</dbReference>
<comment type="caution">
    <text evidence="12">The sequence shown here is derived from an EMBL/GenBank/DDBJ whole genome shotgun (WGS) entry which is preliminary data.</text>
</comment>